<proteinExistence type="predicted"/>
<evidence type="ECO:0000313" key="3">
    <source>
        <dbReference type="EMBL" id="ODV58202.1"/>
    </source>
</evidence>
<name>A0A1D2V968_9ASCO</name>
<evidence type="ECO:0000313" key="4">
    <source>
        <dbReference type="Proteomes" id="UP000095038"/>
    </source>
</evidence>
<dbReference type="FunCoup" id="A0A1D2V968">
    <property type="interactions" value="1117"/>
</dbReference>
<dbReference type="EMBL" id="KV454494">
    <property type="protein sequence ID" value="ODV58202.1"/>
    <property type="molecule type" value="Genomic_DNA"/>
</dbReference>
<sequence length="137" mass="15765">MSGLFYSPFWDFVDSIDDNLSQFNRSLQSSGLNRHPSNQKQNRQLQSRNDKKQITKSKSGNNSLISNFFGSEDDDLFNSFSFIPPVDLLNHEKDYELHVSIPDDENIKANYKDGVLVLNIPKLGKKESENIRRITIN</sequence>
<accession>A0A1D2V968</accession>
<dbReference type="GeneID" id="30963013"/>
<dbReference type="SUPFAM" id="SSF49764">
    <property type="entry name" value="HSP20-like chaperones"/>
    <property type="match status" value="1"/>
</dbReference>
<dbReference type="Pfam" id="PF00011">
    <property type="entry name" value="HSP20"/>
    <property type="match status" value="1"/>
</dbReference>
<dbReference type="InParanoid" id="A0A1D2V968"/>
<evidence type="ECO:0000259" key="2">
    <source>
        <dbReference type="Pfam" id="PF00011"/>
    </source>
</evidence>
<gene>
    <name evidence="3" type="ORF">ASCRUDRAFT_15796</name>
</gene>
<feature type="region of interest" description="Disordered" evidence="1">
    <location>
        <begin position="27"/>
        <end position="60"/>
    </location>
</feature>
<dbReference type="InterPro" id="IPR008978">
    <property type="entry name" value="HSP20-like_chaperone"/>
</dbReference>
<reference evidence="4" key="1">
    <citation type="submission" date="2016-05" db="EMBL/GenBank/DDBJ databases">
        <title>Comparative genomics of biotechnologically important yeasts.</title>
        <authorList>
            <consortium name="DOE Joint Genome Institute"/>
            <person name="Riley R."/>
            <person name="Haridas S."/>
            <person name="Wolfe K.H."/>
            <person name="Lopes M.R."/>
            <person name="Hittinger C.T."/>
            <person name="Goker M."/>
            <person name="Salamov A."/>
            <person name="Wisecaver J."/>
            <person name="Long T.M."/>
            <person name="Aerts A.L."/>
            <person name="Barry K."/>
            <person name="Choi C."/>
            <person name="Clum A."/>
            <person name="Coughlan A.Y."/>
            <person name="Deshpande S."/>
            <person name="Douglass A.P."/>
            <person name="Hanson S.J."/>
            <person name="Klenk H.-P."/>
            <person name="Labutti K."/>
            <person name="Lapidus A."/>
            <person name="Lindquist E."/>
            <person name="Lipzen A."/>
            <person name="Meier-Kolthoff J.P."/>
            <person name="Ohm R.A."/>
            <person name="Otillar R.P."/>
            <person name="Pangilinan J."/>
            <person name="Peng Y."/>
            <person name="Rokas A."/>
            <person name="Rosa C.A."/>
            <person name="Scheuner C."/>
            <person name="Sibirny A.A."/>
            <person name="Slot J.C."/>
            <person name="Stielow J.B."/>
            <person name="Sun H."/>
            <person name="Kurtzman C.P."/>
            <person name="Blackwell M."/>
            <person name="Grigoriev I.V."/>
            <person name="Jeffries T.W."/>
        </authorList>
    </citation>
    <scope>NUCLEOTIDE SEQUENCE [LARGE SCALE GENOMIC DNA]</scope>
    <source>
        <strain evidence="4">DSM 1968</strain>
    </source>
</reference>
<dbReference type="STRING" id="1344418.A0A1D2V968"/>
<feature type="compositionally biased region" description="Polar residues" evidence="1">
    <location>
        <begin position="27"/>
        <end position="47"/>
    </location>
</feature>
<dbReference type="OrthoDB" id="5511210at2759"/>
<organism evidence="3 4">
    <name type="scientific">Ascoidea rubescens DSM 1968</name>
    <dbReference type="NCBI Taxonomy" id="1344418"/>
    <lineage>
        <taxon>Eukaryota</taxon>
        <taxon>Fungi</taxon>
        <taxon>Dikarya</taxon>
        <taxon>Ascomycota</taxon>
        <taxon>Saccharomycotina</taxon>
        <taxon>Saccharomycetes</taxon>
        <taxon>Ascoideaceae</taxon>
        <taxon>Ascoidea</taxon>
    </lineage>
</organism>
<dbReference type="RefSeq" id="XP_020044509.1">
    <property type="nucleotide sequence ID" value="XM_020189377.1"/>
</dbReference>
<keyword evidence="4" id="KW-1185">Reference proteome</keyword>
<feature type="domain" description="SHSP" evidence="2">
    <location>
        <begin position="94"/>
        <end position="137"/>
    </location>
</feature>
<evidence type="ECO:0000256" key="1">
    <source>
        <dbReference type="SAM" id="MobiDB-lite"/>
    </source>
</evidence>
<dbReference type="AlphaFoldDB" id="A0A1D2V968"/>
<dbReference type="Gene3D" id="2.60.40.790">
    <property type="match status" value="1"/>
</dbReference>
<dbReference type="CDD" id="cd06464">
    <property type="entry name" value="ACD_sHsps-like"/>
    <property type="match status" value="1"/>
</dbReference>
<dbReference type="InterPro" id="IPR002068">
    <property type="entry name" value="A-crystallin/Hsp20_dom"/>
</dbReference>
<protein>
    <recommendedName>
        <fullName evidence="2">SHSP domain-containing protein</fullName>
    </recommendedName>
</protein>
<dbReference type="Proteomes" id="UP000095038">
    <property type="component" value="Unassembled WGS sequence"/>
</dbReference>